<evidence type="ECO:0000313" key="6">
    <source>
        <dbReference type="Proteomes" id="UP001500393"/>
    </source>
</evidence>
<dbReference type="SUPFAM" id="SSF46785">
    <property type="entry name" value="Winged helix' DNA-binding domain"/>
    <property type="match status" value="1"/>
</dbReference>
<dbReference type="InterPro" id="IPR036390">
    <property type="entry name" value="WH_DNA-bd_sf"/>
</dbReference>
<dbReference type="InterPro" id="IPR005650">
    <property type="entry name" value="BlaI_family"/>
</dbReference>
<keyword evidence="3" id="KW-0238">DNA-binding</keyword>
<comment type="caution">
    <text evidence="5">The sequence shown here is derived from an EMBL/GenBank/DDBJ whole genome shotgun (WGS) entry which is preliminary data.</text>
</comment>
<name>A0ABN2DPI8_9ACTN</name>
<organism evidence="5 6">
    <name type="scientific">Kribbella sancticallisti</name>
    <dbReference type="NCBI Taxonomy" id="460087"/>
    <lineage>
        <taxon>Bacteria</taxon>
        <taxon>Bacillati</taxon>
        <taxon>Actinomycetota</taxon>
        <taxon>Actinomycetes</taxon>
        <taxon>Propionibacteriales</taxon>
        <taxon>Kribbellaceae</taxon>
        <taxon>Kribbella</taxon>
    </lineage>
</organism>
<comment type="similarity">
    <text evidence="1">Belongs to the BlaI transcriptional regulatory family.</text>
</comment>
<reference evidence="5 6" key="1">
    <citation type="journal article" date="2019" name="Int. J. Syst. Evol. Microbiol.">
        <title>The Global Catalogue of Microorganisms (GCM) 10K type strain sequencing project: providing services to taxonomists for standard genome sequencing and annotation.</title>
        <authorList>
            <consortium name="The Broad Institute Genomics Platform"/>
            <consortium name="The Broad Institute Genome Sequencing Center for Infectious Disease"/>
            <person name="Wu L."/>
            <person name="Ma J."/>
        </authorList>
    </citation>
    <scope>NUCLEOTIDE SEQUENCE [LARGE SCALE GENOMIC DNA]</scope>
    <source>
        <strain evidence="5 6">JCM 14969</strain>
    </source>
</reference>
<dbReference type="EMBL" id="BAAAOS010000020">
    <property type="protein sequence ID" value="GAA1580478.1"/>
    <property type="molecule type" value="Genomic_DNA"/>
</dbReference>
<evidence type="ECO:0000256" key="4">
    <source>
        <dbReference type="ARBA" id="ARBA00023163"/>
    </source>
</evidence>
<dbReference type="InterPro" id="IPR036388">
    <property type="entry name" value="WH-like_DNA-bd_sf"/>
</dbReference>
<keyword evidence="6" id="KW-1185">Reference proteome</keyword>
<dbReference type="Gene3D" id="1.10.10.10">
    <property type="entry name" value="Winged helix-like DNA-binding domain superfamily/Winged helix DNA-binding domain"/>
    <property type="match status" value="1"/>
</dbReference>
<dbReference type="Gene3D" id="6.10.140.850">
    <property type="match status" value="1"/>
</dbReference>
<dbReference type="Pfam" id="PF03965">
    <property type="entry name" value="Penicillinase_R"/>
    <property type="match status" value="1"/>
</dbReference>
<protein>
    <submittedName>
        <fullName evidence="5">BlaI/MecI/CopY family transcriptional regulator</fullName>
    </submittedName>
</protein>
<evidence type="ECO:0000256" key="3">
    <source>
        <dbReference type="ARBA" id="ARBA00023125"/>
    </source>
</evidence>
<gene>
    <name evidence="5" type="ORF">GCM10009789_37900</name>
</gene>
<keyword evidence="2" id="KW-0805">Transcription regulation</keyword>
<accession>A0ABN2DPI8</accession>
<evidence type="ECO:0000256" key="1">
    <source>
        <dbReference type="ARBA" id="ARBA00011046"/>
    </source>
</evidence>
<evidence type="ECO:0000313" key="5">
    <source>
        <dbReference type="EMBL" id="GAA1580478.1"/>
    </source>
</evidence>
<proteinExistence type="inferred from homology"/>
<evidence type="ECO:0000256" key="2">
    <source>
        <dbReference type="ARBA" id="ARBA00023015"/>
    </source>
</evidence>
<sequence>MQGFGDLESVVMDRLWSWDHTATVRQVLEDLTTERRLAYTTVMTVLDNLYRKGWLTRELDGKAYQYRPASSRQDYSAELMRQVLAGSGDEVATLLRFVDHMTDEEAAAVRDALRGRRRTGRPES</sequence>
<dbReference type="Proteomes" id="UP001500393">
    <property type="component" value="Unassembled WGS sequence"/>
</dbReference>
<keyword evidence="4" id="KW-0804">Transcription</keyword>